<dbReference type="AlphaFoldDB" id="A0A168JWP2"/>
<evidence type="ECO:0008006" key="3">
    <source>
        <dbReference type="Google" id="ProtNLM"/>
    </source>
</evidence>
<dbReference type="Proteomes" id="UP000077355">
    <property type="component" value="Unassembled WGS sequence"/>
</dbReference>
<proteinExistence type="predicted"/>
<dbReference type="RefSeq" id="WP_068652802.1">
    <property type="nucleotide sequence ID" value="NZ_CP043611.1"/>
</dbReference>
<reference evidence="1 2" key="1">
    <citation type="submission" date="2016-03" db="EMBL/GenBank/DDBJ databases">
        <title>Draft genome sequence of Paenibacillus antarcticus CECT 5836.</title>
        <authorList>
            <person name="Shin S.-K."/>
            <person name="Yi H."/>
        </authorList>
    </citation>
    <scope>NUCLEOTIDE SEQUENCE [LARGE SCALE GENOMIC DNA]</scope>
    <source>
        <strain evidence="1 2">CECT 5836</strain>
    </source>
</reference>
<organism evidence="1 2">
    <name type="scientific">Paenibacillus antarcticus</name>
    <dbReference type="NCBI Taxonomy" id="253703"/>
    <lineage>
        <taxon>Bacteria</taxon>
        <taxon>Bacillati</taxon>
        <taxon>Bacillota</taxon>
        <taxon>Bacilli</taxon>
        <taxon>Bacillales</taxon>
        <taxon>Paenibacillaceae</taxon>
        <taxon>Paenibacillus</taxon>
    </lineage>
</organism>
<dbReference type="EMBL" id="LVJI01000048">
    <property type="protein sequence ID" value="OAB41209.1"/>
    <property type="molecule type" value="Genomic_DNA"/>
</dbReference>
<accession>A0A168JWP2</accession>
<keyword evidence="2" id="KW-1185">Reference proteome</keyword>
<comment type="caution">
    <text evidence="1">The sequence shown here is derived from an EMBL/GenBank/DDBJ whole genome shotgun (WGS) entry which is preliminary data.</text>
</comment>
<gene>
    <name evidence="1" type="ORF">PBAT_21895</name>
</gene>
<dbReference type="OrthoDB" id="8645235at2"/>
<evidence type="ECO:0000313" key="1">
    <source>
        <dbReference type="EMBL" id="OAB41209.1"/>
    </source>
</evidence>
<name>A0A168JWP2_9BACL</name>
<evidence type="ECO:0000313" key="2">
    <source>
        <dbReference type="Proteomes" id="UP000077355"/>
    </source>
</evidence>
<protein>
    <recommendedName>
        <fullName evidence="3">NERD domain-containing protein</fullName>
    </recommendedName>
</protein>
<sequence length="696" mass="80502">MDIVDFHKIESLARDFRNFLIFINGYMQQHSSEETVRILKISGIGVQKYPNSNKSEQLQTIIGALHSQYGKDDEHTNKWIEEVEIINNLFVDLIQLREAHGVNKIQKKRQAVGFLIALEIFLGSLKEYSMGRRLEKIKEVYPFVISLFDDRRRGRLIPAKVDHNRVAQIADSVAENASSIFKYFIYDDATLNFKNALKYDEIKILREHMNLYEIYNSIETLEEKWRMIGLDITIDKDIINFSMLDEKPFQAVSLSSARFQNQRMKWNLDFQNSDKTELHQKIKIDNTLLPTEGFISEEEVMHSISLGEFLLTRDLKMKLKNVELREWLRAYSVIKREMEEVIQKRFISNRVAPMQLTDWCDVRPASNWLQLFMSAGISEASAGIIINCLTFTLKSKDLLDCPFIPIPPRSDQEPEICVIPSLAVIIDPALSTISNMARSTSDIAMKGTGLENEVLKLLRSAGIPADQIKKTVNGETYECDTFFVLEDHLIFVECKAFGQPYGVRDYYQLIQNIIPLSEEVIPRAANDRSATEQLNRIAKYYLNHLPLLCEKLGLPEIWKPKSVTRIILTTAMLGENMFSDDCYIVDYSIFSRFIKRDMPYINIGPYRILNGDKNYEGDITFEKLMNIIVKSPQIDIFNRGIILNSVERKLYSKKLKYLIHTIPFSKIRIIDASVINKMITRGILPEDAHEQMKADR</sequence>